<proteinExistence type="predicted"/>
<gene>
    <name evidence="1" type="ORF">RUM43_012623</name>
</gene>
<reference evidence="1 2" key="1">
    <citation type="submission" date="2023-10" db="EMBL/GenBank/DDBJ databases">
        <title>Genomes of two closely related lineages of the louse Polyplax serrata with different host specificities.</title>
        <authorList>
            <person name="Martinu J."/>
            <person name="Tarabai H."/>
            <person name="Stefka J."/>
            <person name="Hypsa V."/>
        </authorList>
    </citation>
    <scope>NUCLEOTIDE SEQUENCE [LARGE SCALE GENOMIC DNA]</scope>
    <source>
        <strain evidence="1">HR10_N</strain>
    </source>
</reference>
<evidence type="ECO:0000313" key="2">
    <source>
        <dbReference type="Proteomes" id="UP001372834"/>
    </source>
</evidence>
<comment type="caution">
    <text evidence="1">The sequence shown here is derived from an EMBL/GenBank/DDBJ whole genome shotgun (WGS) entry which is preliminary data.</text>
</comment>
<name>A0AAN8PSM9_POLSC</name>
<accession>A0AAN8PSM9</accession>
<dbReference type="EMBL" id="JAWJWE010000006">
    <property type="protein sequence ID" value="KAK6632884.1"/>
    <property type="molecule type" value="Genomic_DNA"/>
</dbReference>
<evidence type="ECO:0000313" key="1">
    <source>
        <dbReference type="EMBL" id="KAK6632884.1"/>
    </source>
</evidence>
<dbReference type="Proteomes" id="UP001372834">
    <property type="component" value="Unassembled WGS sequence"/>
</dbReference>
<dbReference type="AlphaFoldDB" id="A0AAN8PSM9"/>
<sequence length="128" mass="14522">MDTVLHLARSETCHEFTPSCRLAVPPQESLVTPPVVRKALVSGISHSTDGSVVFLRMSMANEGHNRYLRDFQSGQLPEMFTELAWGKQNWRSTKTHLNLKFLVELSLLYGSHERGLDMSLKEADPRRV</sequence>
<organism evidence="1 2">
    <name type="scientific">Polyplax serrata</name>
    <name type="common">Common mouse louse</name>
    <dbReference type="NCBI Taxonomy" id="468196"/>
    <lineage>
        <taxon>Eukaryota</taxon>
        <taxon>Metazoa</taxon>
        <taxon>Ecdysozoa</taxon>
        <taxon>Arthropoda</taxon>
        <taxon>Hexapoda</taxon>
        <taxon>Insecta</taxon>
        <taxon>Pterygota</taxon>
        <taxon>Neoptera</taxon>
        <taxon>Paraneoptera</taxon>
        <taxon>Psocodea</taxon>
        <taxon>Troctomorpha</taxon>
        <taxon>Phthiraptera</taxon>
        <taxon>Anoplura</taxon>
        <taxon>Polyplacidae</taxon>
        <taxon>Polyplax</taxon>
    </lineage>
</organism>
<protein>
    <submittedName>
        <fullName evidence="1">Uncharacterized protein</fullName>
    </submittedName>
</protein>